<keyword evidence="7" id="KW-0862">Zinc</keyword>
<dbReference type="GO" id="GO:0005737">
    <property type="term" value="C:cytoplasm"/>
    <property type="evidence" value="ECO:0007669"/>
    <property type="project" value="UniProtKB-SubCell"/>
</dbReference>
<name>A0A1L0BT36_9ASCO</name>
<dbReference type="InterPro" id="IPR041661">
    <property type="entry name" value="ZN622/Rei1/Reh1_Znf-C2H2"/>
</dbReference>
<keyword evidence="6" id="KW-0863">Zinc-finger</keyword>
<dbReference type="EMBL" id="LT635759">
    <property type="protein sequence ID" value="SGZ54521.1"/>
    <property type="molecule type" value="Genomic_DNA"/>
</dbReference>
<dbReference type="PROSITE" id="PS00028">
    <property type="entry name" value="ZINC_FINGER_C2H2_1"/>
    <property type="match status" value="1"/>
</dbReference>
<dbReference type="GO" id="GO:0008270">
    <property type="term" value="F:zinc ion binding"/>
    <property type="evidence" value="ECO:0007669"/>
    <property type="project" value="UniProtKB-KW"/>
</dbReference>
<dbReference type="InterPro" id="IPR040025">
    <property type="entry name" value="Znf622/Rei1/Reh1"/>
</dbReference>
<feature type="compositionally biased region" description="Low complexity" evidence="9">
    <location>
        <begin position="151"/>
        <end position="164"/>
    </location>
</feature>
<dbReference type="GO" id="GO:0030687">
    <property type="term" value="C:preribosome, large subunit precursor"/>
    <property type="evidence" value="ECO:0007669"/>
    <property type="project" value="TreeGrafter"/>
</dbReference>
<feature type="compositionally biased region" description="Basic and acidic residues" evidence="9">
    <location>
        <begin position="89"/>
        <end position="109"/>
    </location>
</feature>
<feature type="compositionally biased region" description="Basic and acidic residues" evidence="9">
    <location>
        <begin position="165"/>
        <end position="174"/>
    </location>
</feature>
<evidence type="ECO:0000313" key="11">
    <source>
        <dbReference type="EMBL" id="SGZ54521.1"/>
    </source>
</evidence>
<dbReference type="SMART" id="SM00451">
    <property type="entry name" value="ZnF_U1"/>
    <property type="match status" value="1"/>
</dbReference>
<dbReference type="PANTHER" id="PTHR13182">
    <property type="entry name" value="ZINC FINGER PROTEIN 622"/>
    <property type="match status" value="1"/>
</dbReference>
<dbReference type="InterPro" id="IPR003604">
    <property type="entry name" value="Matrin/U1-like-C_Znf_C2H2"/>
</dbReference>
<sequence>MSTLPHGSHPQTSGFTCNTCQVRFITAELQRQHMRTDWHRYNLKRRVAQLPCILLDVFAEKVLELQRQADEEGEEEDEFGFHVNHRRKSGGERQLTKKDLKNLARLEAKRGRHTNTTTSSTERAHSPATSVASELSEFSLGESVHYSEVDSNIDTSSDYNYSDSTHSDWDSMRDSDEENENSSDGENQHDEEATEVFPNTFCFYCGKNNEEIENNIRHMSHRHGLYIPERTYLVDLDGLLTFLNEVVTLDHECLVCGFLGKSLESIRQHIHSKGHCRIPYESREEKAIVAEFYNFRVDAKPTALTSSKKVSFREVPDTEYVDVVPEGEEVDDLSDSNGVYDNYTTGQLDATGVELTLPTGSKVGHRSMVKYYRQNLPLPREFPESNKTVALVDRRFAPGLTSGQITRQEKDMKRLEAKARNVHMRKTKSKRANFQAHFRDEILGT</sequence>
<comment type="similarity">
    <text evidence="8">Belongs to the REI1 family.</text>
</comment>
<dbReference type="InterPro" id="IPR013087">
    <property type="entry name" value="Znf_C2H2_type"/>
</dbReference>
<evidence type="ECO:0000256" key="6">
    <source>
        <dbReference type="ARBA" id="ARBA00022771"/>
    </source>
</evidence>
<evidence type="ECO:0000256" key="7">
    <source>
        <dbReference type="ARBA" id="ARBA00022833"/>
    </source>
</evidence>
<keyword evidence="3" id="KW-0690">Ribosome biogenesis</keyword>
<evidence type="ECO:0000256" key="3">
    <source>
        <dbReference type="ARBA" id="ARBA00022517"/>
    </source>
</evidence>
<dbReference type="PANTHER" id="PTHR13182:SF8">
    <property type="entry name" value="CYTOPLASMIC 60S SUBUNIT BIOGENESIS FACTOR ZNF622"/>
    <property type="match status" value="1"/>
</dbReference>
<dbReference type="STRING" id="45354.A0A1L0BT36"/>
<evidence type="ECO:0000256" key="5">
    <source>
        <dbReference type="ARBA" id="ARBA00022737"/>
    </source>
</evidence>
<keyword evidence="12" id="KW-1185">Reference proteome</keyword>
<evidence type="ECO:0000256" key="4">
    <source>
        <dbReference type="ARBA" id="ARBA00022723"/>
    </source>
</evidence>
<accession>A0A1L0BT36</accession>
<feature type="region of interest" description="Disordered" evidence="9">
    <location>
        <begin position="86"/>
        <end position="135"/>
    </location>
</feature>
<dbReference type="InterPro" id="IPR036236">
    <property type="entry name" value="Znf_C2H2_sf"/>
</dbReference>
<dbReference type="SMART" id="SM00355">
    <property type="entry name" value="ZnF_C2H2"/>
    <property type="match status" value="3"/>
</dbReference>
<dbReference type="GO" id="GO:0042273">
    <property type="term" value="P:ribosomal large subunit biogenesis"/>
    <property type="evidence" value="ECO:0007669"/>
    <property type="project" value="TreeGrafter"/>
</dbReference>
<evidence type="ECO:0000259" key="10">
    <source>
        <dbReference type="PROSITE" id="PS00028"/>
    </source>
</evidence>
<keyword evidence="5" id="KW-0677">Repeat</keyword>
<evidence type="ECO:0000313" key="12">
    <source>
        <dbReference type="Proteomes" id="UP000182334"/>
    </source>
</evidence>
<dbReference type="OrthoDB" id="19329at2759"/>
<keyword evidence="2" id="KW-0963">Cytoplasm</keyword>
<evidence type="ECO:0000256" key="1">
    <source>
        <dbReference type="ARBA" id="ARBA00004496"/>
    </source>
</evidence>
<dbReference type="Proteomes" id="UP000182334">
    <property type="component" value="Chromosome IV"/>
</dbReference>
<protein>
    <submittedName>
        <fullName evidence="11">CIC11C00000003188</fullName>
    </submittedName>
</protein>
<proteinExistence type="inferred from homology"/>
<dbReference type="Pfam" id="PF12756">
    <property type="entry name" value="zf-C2H2_2"/>
    <property type="match status" value="1"/>
</dbReference>
<dbReference type="SUPFAM" id="SSF57667">
    <property type="entry name" value="beta-beta-alpha zinc fingers"/>
    <property type="match status" value="1"/>
</dbReference>
<dbReference type="GO" id="GO:0003676">
    <property type="term" value="F:nucleic acid binding"/>
    <property type="evidence" value="ECO:0007669"/>
    <property type="project" value="InterPro"/>
</dbReference>
<organism evidence="11 12">
    <name type="scientific">Sungouiella intermedia</name>
    <dbReference type="NCBI Taxonomy" id="45354"/>
    <lineage>
        <taxon>Eukaryota</taxon>
        <taxon>Fungi</taxon>
        <taxon>Dikarya</taxon>
        <taxon>Ascomycota</taxon>
        <taxon>Saccharomycotina</taxon>
        <taxon>Pichiomycetes</taxon>
        <taxon>Metschnikowiaceae</taxon>
        <taxon>Sungouiella</taxon>
    </lineage>
</organism>
<comment type="subcellular location">
    <subcellularLocation>
        <location evidence="1">Cytoplasm</location>
    </subcellularLocation>
</comment>
<keyword evidence="4" id="KW-0479">Metal-binding</keyword>
<evidence type="ECO:0000256" key="2">
    <source>
        <dbReference type="ARBA" id="ARBA00022490"/>
    </source>
</evidence>
<gene>
    <name evidence="11" type="ORF">SAMEA4029010_CIC11G00000003188</name>
</gene>
<evidence type="ECO:0000256" key="8">
    <source>
        <dbReference type="ARBA" id="ARBA00034126"/>
    </source>
</evidence>
<feature type="compositionally biased region" description="Polar residues" evidence="9">
    <location>
        <begin position="114"/>
        <end position="133"/>
    </location>
</feature>
<dbReference type="AlphaFoldDB" id="A0A1L0BT36"/>
<evidence type="ECO:0000256" key="9">
    <source>
        <dbReference type="SAM" id="MobiDB-lite"/>
    </source>
</evidence>
<reference evidence="11 12" key="1">
    <citation type="submission" date="2016-10" db="EMBL/GenBank/DDBJ databases">
        <authorList>
            <person name="de Groot N.N."/>
        </authorList>
    </citation>
    <scope>NUCLEOTIDE SEQUENCE [LARGE SCALE GENOMIC DNA]</scope>
    <source>
        <strain evidence="11 12">CBS 141442</strain>
    </source>
</reference>
<feature type="region of interest" description="Disordered" evidence="9">
    <location>
        <begin position="151"/>
        <end position="191"/>
    </location>
</feature>
<feature type="domain" description="C2H2-type" evidence="10">
    <location>
        <begin position="17"/>
        <end position="39"/>
    </location>
</feature>